<dbReference type="Pfam" id="PF05139">
    <property type="entry name" value="Erythro_esteras"/>
    <property type="match status" value="1"/>
</dbReference>
<dbReference type="InterPro" id="IPR052036">
    <property type="entry name" value="Hydrolase/PRTase-associated"/>
</dbReference>
<dbReference type="GO" id="GO:0046677">
    <property type="term" value="P:response to antibiotic"/>
    <property type="evidence" value="ECO:0007669"/>
    <property type="project" value="InterPro"/>
</dbReference>
<organism evidence="1 2">
    <name type="scientific">Chitinophaga solisilvae</name>
    <dbReference type="NCBI Taxonomy" id="1233460"/>
    <lineage>
        <taxon>Bacteria</taxon>
        <taxon>Pseudomonadati</taxon>
        <taxon>Bacteroidota</taxon>
        <taxon>Chitinophagia</taxon>
        <taxon>Chitinophagales</taxon>
        <taxon>Chitinophagaceae</taxon>
        <taxon>Chitinophaga</taxon>
    </lineage>
</organism>
<name>A0A3S1AXW6_9BACT</name>
<dbReference type="EMBL" id="RIAR02000001">
    <property type="protein sequence ID" value="NSL86381.1"/>
    <property type="molecule type" value="Genomic_DNA"/>
</dbReference>
<dbReference type="Gene3D" id="3.30.1870.10">
    <property type="entry name" value="EreA-like, domain 2"/>
    <property type="match status" value="1"/>
</dbReference>
<comment type="caution">
    <text evidence="1">The sequence shown here is derived from an EMBL/GenBank/DDBJ whole genome shotgun (WGS) entry which is preliminary data.</text>
</comment>
<dbReference type="Proteomes" id="UP000281028">
    <property type="component" value="Unassembled WGS sequence"/>
</dbReference>
<dbReference type="Gene3D" id="3.40.1660.10">
    <property type="entry name" value="EreA-like (biosynthetic domain)"/>
    <property type="match status" value="1"/>
</dbReference>
<dbReference type="SUPFAM" id="SSF159501">
    <property type="entry name" value="EreA/ChaN-like"/>
    <property type="match status" value="1"/>
</dbReference>
<dbReference type="PROSITE" id="PS51257">
    <property type="entry name" value="PROKAR_LIPOPROTEIN"/>
    <property type="match status" value="1"/>
</dbReference>
<dbReference type="AlphaFoldDB" id="A0A3S1AXW6"/>
<dbReference type="InterPro" id="IPR007815">
    <property type="entry name" value="Emycin_Estase"/>
</dbReference>
<dbReference type="CDD" id="cd14728">
    <property type="entry name" value="Ere-like"/>
    <property type="match status" value="1"/>
</dbReference>
<reference evidence="1" key="1">
    <citation type="submission" date="2020-05" db="EMBL/GenBank/DDBJ databases">
        <title>Chitinophaga laudate sp. nov., isolated from a tropical peat swamp.</title>
        <authorList>
            <person name="Goh C.B.S."/>
            <person name="Lee M.S."/>
            <person name="Parimannan S."/>
            <person name="Pasbakhsh P."/>
            <person name="Yule C.M."/>
            <person name="Rajandas H."/>
            <person name="Loke S."/>
            <person name="Croft L."/>
            <person name="Tan J.B.L."/>
        </authorList>
    </citation>
    <scope>NUCLEOTIDE SEQUENCE</scope>
    <source>
        <strain evidence="1">Mgbs1</strain>
    </source>
</reference>
<dbReference type="Gene3D" id="1.20.1440.30">
    <property type="entry name" value="Biosynthetic Protein domain"/>
    <property type="match status" value="1"/>
</dbReference>
<protein>
    <submittedName>
        <fullName evidence="1">Erythromycin esterase family protein</fullName>
    </submittedName>
</protein>
<dbReference type="PANTHER" id="PTHR31299">
    <property type="entry name" value="ESTERASE, PUTATIVE (AFU_ORTHOLOGUE AFUA_1G05850)-RELATED"/>
    <property type="match status" value="1"/>
</dbReference>
<evidence type="ECO:0000313" key="1">
    <source>
        <dbReference type="EMBL" id="NSL86381.1"/>
    </source>
</evidence>
<accession>A0A3S1AXW6</accession>
<keyword evidence="2" id="KW-1185">Reference proteome</keyword>
<gene>
    <name evidence="1" type="ORF">ECE50_006050</name>
</gene>
<dbReference type="PANTHER" id="PTHR31299:SF0">
    <property type="entry name" value="ESTERASE, PUTATIVE (AFU_ORTHOLOGUE AFUA_1G05850)-RELATED"/>
    <property type="match status" value="1"/>
</dbReference>
<evidence type="ECO:0000313" key="2">
    <source>
        <dbReference type="Proteomes" id="UP000281028"/>
    </source>
</evidence>
<sequence>MKKRCHLTFTAIRRYALSILLTGAVTAACGQSAMNARDLSIIRSVDPADTAYADLAGFRKAVGNARIVMLGEQTHGEATTFEAKTRLIKFLYEKMGFEVLAFESGLYDCARIWENTRNGGNLADEVTGSLFFMYATSKQMMPLFQYIQAKVKSPRPLTVAGFESQHSGRNAIRLLFPDFETFLRKDHAAVLDSNWNLFKRIAVATFNSRAYRPEDAERALFFQKLEELKKLLAAKTTPDDGHISSSPGFWYQVTTSIESQASRYWELVKGNELSVRDLQMAQNLIWLADKAFPGKKIIVWAHNIHIAKNTGALLAPLTGTPIPFFESLTPMGTTVKAHFGKDAYILGFSGAQGTYVDYNDNKIKTVPAPAAGSIESSLSATGHPYIFVDYKQAGKYFRDPQVASLFDFTYLKSGWPGILDGLFFINTSTPVERTTL</sequence>
<proteinExistence type="predicted"/>
<dbReference type="OrthoDB" id="9810066at2"/>